<dbReference type="AlphaFoldDB" id="A0A4P6UZL7"/>
<dbReference type="OrthoDB" id="9794527at2"/>
<dbReference type="InterPro" id="IPR016130">
    <property type="entry name" value="Tyr_Pase_AS"/>
</dbReference>
<organism evidence="2 3">
    <name type="scientific">Roseitalea porphyridii</name>
    <dbReference type="NCBI Taxonomy" id="1852022"/>
    <lineage>
        <taxon>Bacteria</taxon>
        <taxon>Pseudomonadati</taxon>
        <taxon>Pseudomonadota</taxon>
        <taxon>Alphaproteobacteria</taxon>
        <taxon>Hyphomicrobiales</taxon>
        <taxon>Ahrensiaceae</taxon>
        <taxon>Roseitalea</taxon>
    </lineage>
</organism>
<dbReference type="PROSITE" id="PS50056">
    <property type="entry name" value="TYR_PHOSPHATASE_2"/>
    <property type="match status" value="1"/>
</dbReference>
<name>A0A4P6UZL7_9HYPH</name>
<dbReference type="Proteomes" id="UP000293719">
    <property type="component" value="Chromosome"/>
</dbReference>
<dbReference type="KEGG" id="rpod:E0E05_06295"/>
<dbReference type="RefSeq" id="WP_131615947.1">
    <property type="nucleotide sequence ID" value="NZ_CP036532.1"/>
</dbReference>
<evidence type="ECO:0000259" key="1">
    <source>
        <dbReference type="PROSITE" id="PS50056"/>
    </source>
</evidence>
<keyword evidence="3" id="KW-1185">Reference proteome</keyword>
<proteinExistence type="predicted"/>
<dbReference type="InterPro" id="IPR029021">
    <property type="entry name" value="Prot-tyrosine_phosphatase-like"/>
</dbReference>
<reference evidence="2 3" key="1">
    <citation type="journal article" date="2017" name="Int. J. Syst. Evol. Microbiol.">
        <title>Roseitalea porphyridii gen. nov., sp. nov., isolated from a red alga, and reclassification of Hoeflea suaedae Chung et al. 2013 as Pseudohoeflea suaedae gen. nov., comb. nov.</title>
        <authorList>
            <person name="Hyeon J.W."/>
            <person name="Jeong S.E."/>
            <person name="Baek K."/>
            <person name="Jeon C.O."/>
        </authorList>
    </citation>
    <scope>NUCLEOTIDE SEQUENCE [LARGE SCALE GENOMIC DNA]</scope>
    <source>
        <strain evidence="2 3">MA7-20</strain>
    </source>
</reference>
<accession>A0A4P6UZL7</accession>
<dbReference type="InterPro" id="IPR000387">
    <property type="entry name" value="Tyr_Pase_dom"/>
</dbReference>
<dbReference type="Gene3D" id="3.90.190.10">
    <property type="entry name" value="Protein tyrosine phosphatase superfamily"/>
    <property type="match status" value="1"/>
</dbReference>
<dbReference type="PROSITE" id="PS00383">
    <property type="entry name" value="TYR_PHOSPHATASE_1"/>
    <property type="match status" value="1"/>
</dbReference>
<feature type="domain" description="Tyrosine specific protein phosphatases" evidence="1">
    <location>
        <begin position="69"/>
        <end position="134"/>
    </location>
</feature>
<sequence length="177" mass="19061">MPYLAICSLARIAETARRHSPSHMLTVISGDPAIDRPAAIRADNHLRLDMNDIGVDTPGLITPGEAHVRQIIDFAQRWDRASPLLIHCFAGVSRSTASAYAIALALDPDRDEAELARELRLRSPTATPNPKIVAIADDLLGRGGRMVDAIGAIGRGADCFEGTPFVLPLSDDHAHIM</sequence>
<protein>
    <submittedName>
        <fullName evidence="2">Protein tyrosine phosphatase</fullName>
    </submittedName>
</protein>
<gene>
    <name evidence="2" type="ORF">E0E05_06295</name>
</gene>
<dbReference type="EMBL" id="CP036532">
    <property type="protein sequence ID" value="QBK30245.1"/>
    <property type="molecule type" value="Genomic_DNA"/>
</dbReference>
<dbReference type="SUPFAM" id="SSF52799">
    <property type="entry name" value="(Phosphotyrosine protein) phosphatases II"/>
    <property type="match status" value="1"/>
</dbReference>
<dbReference type="GeneID" id="90766902"/>
<evidence type="ECO:0000313" key="3">
    <source>
        <dbReference type="Proteomes" id="UP000293719"/>
    </source>
</evidence>
<evidence type="ECO:0000313" key="2">
    <source>
        <dbReference type="EMBL" id="QBK30245.1"/>
    </source>
</evidence>